<sequence>MKNLILIFVLAVVFSTIASTIPTNRKRDSAFELFKGKSSSASLLTKRQAQCDDQNNVQCGNGCCPIGGACDKTTNLCNYLCFPNDIPCGYNGCCLPTETCEPFLTLKINSCVM</sequence>
<proteinExistence type="predicted"/>
<name>A0A8H3L6M0_9GLOM</name>
<protein>
    <recommendedName>
        <fullName evidence="4">Granulins domain-containing protein</fullName>
    </recommendedName>
</protein>
<feature type="chain" id="PRO_5034651866" description="Granulins domain-containing protein" evidence="1">
    <location>
        <begin position="21"/>
        <end position="113"/>
    </location>
</feature>
<evidence type="ECO:0000313" key="2">
    <source>
        <dbReference type="EMBL" id="GES80890.1"/>
    </source>
</evidence>
<evidence type="ECO:0000313" key="3">
    <source>
        <dbReference type="Proteomes" id="UP000615446"/>
    </source>
</evidence>
<accession>A0A8H3L6M0</accession>
<feature type="signal peptide" evidence="1">
    <location>
        <begin position="1"/>
        <end position="20"/>
    </location>
</feature>
<dbReference type="AlphaFoldDB" id="A0A8H3L6M0"/>
<reference evidence="2" key="1">
    <citation type="submission" date="2019-10" db="EMBL/GenBank/DDBJ databases">
        <title>Conservation and host-specific expression of non-tandemly repeated heterogenous ribosome RNA gene in arbuscular mycorrhizal fungi.</title>
        <authorList>
            <person name="Maeda T."/>
            <person name="Kobayashi Y."/>
            <person name="Nakagawa T."/>
            <person name="Ezawa T."/>
            <person name="Yamaguchi K."/>
            <person name="Bino T."/>
            <person name="Nishimoto Y."/>
            <person name="Shigenobu S."/>
            <person name="Kawaguchi M."/>
        </authorList>
    </citation>
    <scope>NUCLEOTIDE SEQUENCE</scope>
    <source>
        <strain evidence="2">HR1</strain>
    </source>
</reference>
<keyword evidence="1" id="KW-0732">Signal</keyword>
<gene>
    <name evidence="2" type="ORF">RCL2_000815100</name>
</gene>
<dbReference type="Proteomes" id="UP000615446">
    <property type="component" value="Unassembled WGS sequence"/>
</dbReference>
<organism evidence="2 3">
    <name type="scientific">Rhizophagus clarus</name>
    <dbReference type="NCBI Taxonomy" id="94130"/>
    <lineage>
        <taxon>Eukaryota</taxon>
        <taxon>Fungi</taxon>
        <taxon>Fungi incertae sedis</taxon>
        <taxon>Mucoromycota</taxon>
        <taxon>Glomeromycotina</taxon>
        <taxon>Glomeromycetes</taxon>
        <taxon>Glomerales</taxon>
        <taxon>Glomeraceae</taxon>
        <taxon>Rhizophagus</taxon>
    </lineage>
</organism>
<evidence type="ECO:0000256" key="1">
    <source>
        <dbReference type="SAM" id="SignalP"/>
    </source>
</evidence>
<comment type="caution">
    <text evidence="2">The sequence shown here is derived from an EMBL/GenBank/DDBJ whole genome shotgun (WGS) entry which is preliminary data.</text>
</comment>
<dbReference type="EMBL" id="BLAL01000053">
    <property type="protein sequence ID" value="GES80890.1"/>
    <property type="molecule type" value="Genomic_DNA"/>
</dbReference>
<evidence type="ECO:0008006" key="4">
    <source>
        <dbReference type="Google" id="ProtNLM"/>
    </source>
</evidence>